<evidence type="ECO:0000313" key="2">
    <source>
        <dbReference type="Proteomes" id="UP000007266"/>
    </source>
</evidence>
<evidence type="ECO:0000313" key="1">
    <source>
        <dbReference type="EMBL" id="EFA07959.1"/>
    </source>
</evidence>
<dbReference type="EMBL" id="KQ971362">
    <property type="protein sequence ID" value="EFA07959.1"/>
    <property type="molecule type" value="Genomic_DNA"/>
</dbReference>
<dbReference type="HOGENOM" id="CLU_2429930_0_0_1"/>
<dbReference type="AlphaFoldDB" id="D6WXN4"/>
<sequence length="91" mass="10393">MEESREIVVETVGKSQRHAPRDRYVATACLLVISERLHACWARDITDPSIRNVFCTRIPAAGRQSTPYRTATKTLLFRTHNKKRKSGFGHP</sequence>
<protein>
    <submittedName>
        <fullName evidence="1">Uncharacterized protein</fullName>
    </submittedName>
</protein>
<keyword evidence="2" id="KW-1185">Reference proteome</keyword>
<reference evidence="1 2" key="1">
    <citation type="journal article" date="2008" name="Nature">
        <title>The genome of the model beetle and pest Tribolium castaneum.</title>
        <authorList>
            <consortium name="Tribolium Genome Sequencing Consortium"/>
            <person name="Richards S."/>
            <person name="Gibbs R.A."/>
            <person name="Weinstock G.M."/>
            <person name="Brown S.J."/>
            <person name="Denell R."/>
            <person name="Beeman R.W."/>
            <person name="Gibbs R."/>
            <person name="Beeman R.W."/>
            <person name="Brown S.J."/>
            <person name="Bucher G."/>
            <person name="Friedrich M."/>
            <person name="Grimmelikhuijzen C.J."/>
            <person name="Klingler M."/>
            <person name="Lorenzen M."/>
            <person name="Richards S."/>
            <person name="Roth S."/>
            <person name="Schroder R."/>
            <person name="Tautz D."/>
            <person name="Zdobnov E.M."/>
            <person name="Muzny D."/>
            <person name="Gibbs R.A."/>
            <person name="Weinstock G.M."/>
            <person name="Attaway T."/>
            <person name="Bell S."/>
            <person name="Buhay C.J."/>
            <person name="Chandrabose M.N."/>
            <person name="Chavez D."/>
            <person name="Clerk-Blankenburg K.P."/>
            <person name="Cree A."/>
            <person name="Dao M."/>
            <person name="Davis C."/>
            <person name="Chacko J."/>
            <person name="Dinh H."/>
            <person name="Dugan-Rocha S."/>
            <person name="Fowler G."/>
            <person name="Garner T.T."/>
            <person name="Garnes J."/>
            <person name="Gnirke A."/>
            <person name="Hawes A."/>
            <person name="Hernandez J."/>
            <person name="Hines S."/>
            <person name="Holder M."/>
            <person name="Hume J."/>
            <person name="Jhangiani S.N."/>
            <person name="Joshi V."/>
            <person name="Khan Z.M."/>
            <person name="Jackson L."/>
            <person name="Kovar C."/>
            <person name="Kowis A."/>
            <person name="Lee S."/>
            <person name="Lewis L.R."/>
            <person name="Margolis J."/>
            <person name="Morgan M."/>
            <person name="Nazareth L.V."/>
            <person name="Nguyen N."/>
            <person name="Okwuonu G."/>
            <person name="Parker D."/>
            <person name="Richards S."/>
            <person name="Ruiz S.J."/>
            <person name="Santibanez J."/>
            <person name="Savard J."/>
            <person name="Scherer S.E."/>
            <person name="Schneider B."/>
            <person name="Sodergren E."/>
            <person name="Tautz D."/>
            <person name="Vattahil S."/>
            <person name="Villasana D."/>
            <person name="White C.S."/>
            <person name="Wright R."/>
            <person name="Park Y."/>
            <person name="Beeman R.W."/>
            <person name="Lord J."/>
            <person name="Oppert B."/>
            <person name="Lorenzen M."/>
            <person name="Brown S."/>
            <person name="Wang L."/>
            <person name="Savard J."/>
            <person name="Tautz D."/>
            <person name="Richards S."/>
            <person name="Weinstock G."/>
            <person name="Gibbs R.A."/>
            <person name="Liu Y."/>
            <person name="Worley K."/>
            <person name="Weinstock G."/>
            <person name="Elsik C.G."/>
            <person name="Reese J.T."/>
            <person name="Elhaik E."/>
            <person name="Landan G."/>
            <person name="Graur D."/>
            <person name="Arensburger P."/>
            <person name="Atkinson P."/>
            <person name="Beeman R.W."/>
            <person name="Beidler J."/>
            <person name="Brown S.J."/>
            <person name="Demuth J.P."/>
            <person name="Drury D.W."/>
            <person name="Du Y.Z."/>
            <person name="Fujiwara H."/>
            <person name="Lorenzen M."/>
            <person name="Maselli V."/>
            <person name="Osanai M."/>
            <person name="Park Y."/>
            <person name="Robertson H.M."/>
            <person name="Tu Z."/>
            <person name="Wang J.J."/>
            <person name="Wang S."/>
            <person name="Richards S."/>
            <person name="Song H."/>
            <person name="Zhang L."/>
            <person name="Sodergren E."/>
            <person name="Werner D."/>
            <person name="Stanke M."/>
            <person name="Morgenstern B."/>
            <person name="Solovyev V."/>
            <person name="Kosarev P."/>
            <person name="Brown G."/>
            <person name="Chen H.C."/>
            <person name="Ermolaeva O."/>
            <person name="Hlavina W."/>
            <person name="Kapustin Y."/>
            <person name="Kiryutin B."/>
            <person name="Kitts P."/>
            <person name="Maglott D."/>
            <person name="Pruitt K."/>
            <person name="Sapojnikov V."/>
            <person name="Souvorov A."/>
            <person name="Mackey A.J."/>
            <person name="Waterhouse R.M."/>
            <person name="Wyder S."/>
            <person name="Zdobnov E.M."/>
            <person name="Zdobnov E.M."/>
            <person name="Wyder S."/>
            <person name="Kriventseva E.V."/>
            <person name="Kadowaki T."/>
            <person name="Bork P."/>
            <person name="Aranda M."/>
            <person name="Bao R."/>
            <person name="Beermann A."/>
            <person name="Berns N."/>
            <person name="Bolognesi R."/>
            <person name="Bonneton F."/>
            <person name="Bopp D."/>
            <person name="Brown S.J."/>
            <person name="Bucher G."/>
            <person name="Butts T."/>
            <person name="Chaumot A."/>
            <person name="Denell R.E."/>
            <person name="Ferrier D.E."/>
            <person name="Friedrich M."/>
            <person name="Gordon C.M."/>
            <person name="Jindra M."/>
            <person name="Klingler M."/>
            <person name="Lan Q."/>
            <person name="Lattorff H.M."/>
            <person name="Laudet V."/>
            <person name="von Levetsow C."/>
            <person name="Liu Z."/>
            <person name="Lutz R."/>
            <person name="Lynch J.A."/>
            <person name="da Fonseca R.N."/>
            <person name="Posnien N."/>
            <person name="Reuter R."/>
            <person name="Roth S."/>
            <person name="Savard J."/>
            <person name="Schinko J.B."/>
            <person name="Schmitt C."/>
            <person name="Schoppmeier M."/>
            <person name="Schroder R."/>
            <person name="Shippy T.D."/>
            <person name="Simonnet F."/>
            <person name="Marques-Souza H."/>
            <person name="Tautz D."/>
            <person name="Tomoyasu Y."/>
            <person name="Trauner J."/>
            <person name="Van der Zee M."/>
            <person name="Vervoort M."/>
            <person name="Wittkopp N."/>
            <person name="Wimmer E.A."/>
            <person name="Yang X."/>
            <person name="Jones A.K."/>
            <person name="Sattelle D.B."/>
            <person name="Ebert P.R."/>
            <person name="Nelson D."/>
            <person name="Scott J.G."/>
            <person name="Beeman R.W."/>
            <person name="Muthukrishnan S."/>
            <person name="Kramer K.J."/>
            <person name="Arakane Y."/>
            <person name="Beeman R.W."/>
            <person name="Zhu Q."/>
            <person name="Hogenkamp D."/>
            <person name="Dixit R."/>
            <person name="Oppert B."/>
            <person name="Jiang H."/>
            <person name="Zou Z."/>
            <person name="Marshall J."/>
            <person name="Elpidina E."/>
            <person name="Vinokurov K."/>
            <person name="Oppert C."/>
            <person name="Zou Z."/>
            <person name="Evans J."/>
            <person name="Lu Z."/>
            <person name="Zhao P."/>
            <person name="Sumathipala N."/>
            <person name="Altincicek B."/>
            <person name="Vilcinskas A."/>
            <person name="Williams M."/>
            <person name="Hultmark D."/>
            <person name="Hetru C."/>
            <person name="Jiang H."/>
            <person name="Grimmelikhuijzen C.J."/>
            <person name="Hauser F."/>
            <person name="Cazzamali G."/>
            <person name="Williamson M."/>
            <person name="Park Y."/>
            <person name="Li B."/>
            <person name="Tanaka Y."/>
            <person name="Predel R."/>
            <person name="Neupert S."/>
            <person name="Schachtner J."/>
            <person name="Verleyen P."/>
            <person name="Raible F."/>
            <person name="Bork P."/>
            <person name="Friedrich M."/>
            <person name="Walden K.K."/>
            <person name="Robertson H.M."/>
            <person name="Angeli S."/>
            <person name="Foret S."/>
            <person name="Bucher G."/>
            <person name="Schuetz S."/>
            <person name="Maleszka R."/>
            <person name="Wimmer E.A."/>
            <person name="Beeman R.W."/>
            <person name="Lorenzen M."/>
            <person name="Tomoyasu Y."/>
            <person name="Miller S.C."/>
            <person name="Grossmann D."/>
            <person name="Bucher G."/>
        </authorList>
    </citation>
    <scope>NUCLEOTIDE SEQUENCE [LARGE SCALE GENOMIC DNA]</scope>
    <source>
        <strain evidence="1 2">Georgia GA2</strain>
    </source>
</reference>
<organism evidence="1 2">
    <name type="scientific">Tribolium castaneum</name>
    <name type="common">Red flour beetle</name>
    <dbReference type="NCBI Taxonomy" id="7070"/>
    <lineage>
        <taxon>Eukaryota</taxon>
        <taxon>Metazoa</taxon>
        <taxon>Ecdysozoa</taxon>
        <taxon>Arthropoda</taxon>
        <taxon>Hexapoda</taxon>
        <taxon>Insecta</taxon>
        <taxon>Pterygota</taxon>
        <taxon>Neoptera</taxon>
        <taxon>Endopterygota</taxon>
        <taxon>Coleoptera</taxon>
        <taxon>Polyphaga</taxon>
        <taxon>Cucujiformia</taxon>
        <taxon>Tenebrionidae</taxon>
        <taxon>Tenebrionidae incertae sedis</taxon>
        <taxon>Tribolium</taxon>
    </lineage>
</organism>
<gene>
    <name evidence="1" type="primary">GLEAN_05540</name>
    <name evidence="1" type="ORF">TcasGA2_TC005540</name>
</gene>
<dbReference type="InParanoid" id="D6WXN4"/>
<reference evidence="1 2" key="2">
    <citation type="journal article" date="2010" name="Nucleic Acids Res.">
        <title>BeetleBase in 2010: revisions to provide comprehensive genomic information for Tribolium castaneum.</title>
        <authorList>
            <person name="Kim H.S."/>
            <person name="Murphy T."/>
            <person name="Xia J."/>
            <person name="Caragea D."/>
            <person name="Park Y."/>
            <person name="Beeman R.W."/>
            <person name="Lorenzen M.D."/>
            <person name="Butcher S."/>
            <person name="Manak J.R."/>
            <person name="Brown S.J."/>
        </authorList>
    </citation>
    <scope>GENOME REANNOTATION</scope>
    <source>
        <strain evidence="1 2">Georgia GA2</strain>
    </source>
</reference>
<accession>D6WXN4</accession>
<proteinExistence type="predicted"/>
<dbReference type="Proteomes" id="UP000007266">
    <property type="component" value="Linkage group 8"/>
</dbReference>
<name>D6WXN4_TRICA</name>